<dbReference type="InterPro" id="IPR037066">
    <property type="entry name" value="Plug_dom_sf"/>
</dbReference>
<evidence type="ECO:0000259" key="8">
    <source>
        <dbReference type="SMART" id="SM00965"/>
    </source>
</evidence>
<dbReference type="Pfam" id="PF00593">
    <property type="entry name" value="TonB_dep_Rec_b-barrel"/>
    <property type="match status" value="1"/>
</dbReference>
<evidence type="ECO:0000256" key="4">
    <source>
        <dbReference type="ARBA" id="ARBA00023136"/>
    </source>
</evidence>
<feature type="domain" description="Secretin/TonB short N-terminal" evidence="8">
    <location>
        <begin position="81"/>
        <end position="132"/>
    </location>
</feature>
<organism evidence="9 10">
    <name type="scientific">Ravibacter arvi</name>
    <dbReference type="NCBI Taxonomy" id="2051041"/>
    <lineage>
        <taxon>Bacteria</taxon>
        <taxon>Pseudomonadati</taxon>
        <taxon>Bacteroidota</taxon>
        <taxon>Cytophagia</taxon>
        <taxon>Cytophagales</taxon>
        <taxon>Spirosomataceae</taxon>
        <taxon>Ravibacter</taxon>
    </lineage>
</organism>
<dbReference type="InterPro" id="IPR008969">
    <property type="entry name" value="CarboxyPept-like_regulatory"/>
</dbReference>
<dbReference type="RefSeq" id="WP_345032187.1">
    <property type="nucleotide sequence ID" value="NZ_BAABEY010000036.1"/>
</dbReference>
<keyword evidence="10" id="KW-1185">Reference proteome</keyword>
<comment type="subcellular location">
    <subcellularLocation>
        <location evidence="6">Cell outer membrane</location>
        <topology evidence="6">Multi-pass membrane protein</topology>
    </subcellularLocation>
</comment>
<dbReference type="InterPro" id="IPR000531">
    <property type="entry name" value="Beta-barrel_TonB"/>
</dbReference>
<protein>
    <submittedName>
        <fullName evidence="9">TonB-dependent receptor</fullName>
    </submittedName>
</protein>
<evidence type="ECO:0000256" key="6">
    <source>
        <dbReference type="PROSITE-ProRule" id="PRU01360"/>
    </source>
</evidence>
<keyword evidence="7" id="KW-0798">TonB box</keyword>
<dbReference type="Pfam" id="PF07715">
    <property type="entry name" value="Plug"/>
    <property type="match status" value="1"/>
</dbReference>
<dbReference type="SUPFAM" id="SSF56935">
    <property type="entry name" value="Porins"/>
    <property type="match status" value="1"/>
</dbReference>
<proteinExistence type="inferred from homology"/>
<dbReference type="Proteomes" id="UP001501508">
    <property type="component" value="Unassembled WGS sequence"/>
</dbReference>
<evidence type="ECO:0000313" key="10">
    <source>
        <dbReference type="Proteomes" id="UP001501508"/>
    </source>
</evidence>
<dbReference type="EMBL" id="BAABEY010000036">
    <property type="protein sequence ID" value="GAA4445970.1"/>
    <property type="molecule type" value="Genomic_DNA"/>
</dbReference>
<keyword evidence="1 6" id="KW-0813">Transport</keyword>
<evidence type="ECO:0000256" key="5">
    <source>
        <dbReference type="ARBA" id="ARBA00023237"/>
    </source>
</evidence>
<dbReference type="InterPro" id="IPR011662">
    <property type="entry name" value="Secretin/TonB_short_N"/>
</dbReference>
<dbReference type="InterPro" id="IPR012910">
    <property type="entry name" value="Plug_dom"/>
</dbReference>
<keyword evidence="6" id="KW-0812">Transmembrane</keyword>
<dbReference type="Gene3D" id="2.60.40.1120">
    <property type="entry name" value="Carboxypeptidase-like, regulatory domain"/>
    <property type="match status" value="1"/>
</dbReference>
<keyword evidence="3" id="KW-0408">Iron</keyword>
<evidence type="ECO:0000256" key="1">
    <source>
        <dbReference type="ARBA" id="ARBA00022448"/>
    </source>
</evidence>
<keyword evidence="2" id="KW-0406">Ion transport</keyword>
<keyword evidence="4 6" id="KW-0472">Membrane</keyword>
<keyword evidence="6" id="KW-1134">Transmembrane beta strand</keyword>
<keyword evidence="9" id="KW-0675">Receptor</keyword>
<dbReference type="Pfam" id="PF13715">
    <property type="entry name" value="CarbopepD_reg_2"/>
    <property type="match status" value="1"/>
</dbReference>
<dbReference type="PROSITE" id="PS52016">
    <property type="entry name" value="TONB_DEPENDENT_REC_3"/>
    <property type="match status" value="1"/>
</dbReference>
<dbReference type="SUPFAM" id="SSF49464">
    <property type="entry name" value="Carboxypeptidase regulatory domain-like"/>
    <property type="match status" value="1"/>
</dbReference>
<dbReference type="InterPro" id="IPR023997">
    <property type="entry name" value="TonB-dep_OMP_SusC/RagA_CS"/>
</dbReference>
<reference evidence="10" key="1">
    <citation type="journal article" date="2019" name="Int. J. Syst. Evol. Microbiol.">
        <title>The Global Catalogue of Microorganisms (GCM) 10K type strain sequencing project: providing services to taxonomists for standard genome sequencing and annotation.</title>
        <authorList>
            <consortium name="The Broad Institute Genomics Platform"/>
            <consortium name="The Broad Institute Genome Sequencing Center for Infectious Disease"/>
            <person name="Wu L."/>
            <person name="Ma J."/>
        </authorList>
    </citation>
    <scope>NUCLEOTIDE SEQUENCE [LARGE SCALE GENOMIC DNA]</scope>
    <source>
        <strain evidence="10">JCM 31920</strain>
    </source>
</reference>
<accession>A0ABP8M9U5</accession>
<dbReference type="Gene3D" id="2.170.130.10">
    <property type="entry name" value="TonB-dependent receptor, plug domain"/>
    <property type="match status" value="1"/>
</dbReference>
<dbReference type="SMART" id="SM00965">
    <property type="entry name" value="STN"/>
    <property type="match status" value="1"/>
</dbReference>
<gene>
    <name evidence="9" type="ORF">GCM10023091_38310</name>
</gene>
<evidence type="ECO:0000313" key="9">
    <source>
        <dbReference type="EMBL" id="GAA4445970.1"/>
    </source>
</evidence>
<dbReference type="NCBIfam" id="TIGR04056">
    <property type="entry name" value="OMP_RagA_SusC"/>
    <property type="match status" value="1"/>
</dbReference>
<sequence>MHHLSLKQLPFRQLCRILYGFSRFTGTGLTRTVAIFALLLCLLAGSIAQANDRVYTQTVRINVKNSGLEKIFMEIRSQTGYDFLYNSRLLKGTTPVTLHIVGASLEEILDEVFKNQPITYSIIEKTIVVKKKAGWRKEDARKKAPAEQKRQPVGFPAGPQANEAWAKRIETSYPQADEVSGKVTDEKGEPLPGVSILVRGTQQGTATDEAGKYTIQVPNQQAVLVFSFVGYVSQEVAVGARKSLDITLQVDEKALEEVVVVGYGTQKKVNLTGAVSQVSTERLENRPINNLDQALQGVSPGLNITTNSVSGGEPNSRMGINIRGIGSLSGGAPWILVDGTPMDINSINPADVESVSILKDAASTAIYGSRAAYGVILITTKTGKGSEKIKTDYSNNLSWAQPTNMPGFVNSLRFARAINEAATNSGQNAIFSDATIERIIKYQNDPENTPSMVADPRDPNGWGYWNQGNANTDWWDVLYKDVVFSQRHNLGISGASKNANYYVGLGWLDDAGKFNFAHEKFQRFNLASNLSLKVSDKLTIFLKTKFNRSYQRYLISQDVNNRFANYNMMAISWPTDPVYTPNGDFALDKNLPGVLQNGGSDKQYTTDLWFSPSLQLNLTRDWKVNADLSYNFYGYKRGHHRAIVWGLATDGVTPIKHYSQNWNRMRQELVHNEYITSNVYTEYAKQFNRHYVNLLLGGQAELSNNMLLNGWRRDLVTESVPSISTAIGAMDLQDNMSHWSTLGTFMRVSYNFDEKYLVELNGRYDGSSRFQKGRRWGFFPSAAVGYNIWKEDFWKPFADVVNTLKFRASYGTLGNQNVANYLHEETIPIVTNLNWIMGSARPVYATVPNNRSLGLTWETSETVNFGIDAEALDNRLGLTLEWYNRTTRNMFGPGETLPASYGASVPLKNNATLSTKGIELSVSWRQTLQSGFGYNVNFIFSDNKTTIRKYNNPTRLISNFYEGQTYGQIWGFETAGLFQSKQEAQEWADQSQLYSVWGAGDVKYQDLNQDGKITRGDQTVANPGDLKVIGNTSPRFLYGLNLGLNYKMFDFTMFWQGVGKRDLWMGNQVFFGFGPAWTATVLQEHSINYWSPENTGGYFARPYLTAENNKNQQVQSRFLQNASYVRLKNVQLGFNIPAQATRKIGIEKVRVYVSGENVFTFSKIMQSFDPEANVSNTASPLVYPLSRSYSLGLNVSF</sequence>
<evidence type="ECO:0000256" key="7">
    <source>
        <dbReference type="RuleBase" id="RU003357"/>
    </source>
</evidence>
<keyword evidence="2" id="KW-0410">Iron transport</keyword>
<dbReference type="Pfam" id="PF07660">
    <property type="entry name" value="STN"/>
    <property type="match status" value="1"/>
</dbReference>
<comment type="caution">
    <text evidence="9">The sequence shown here is derived from an EMBL/GenBank/DDBJ whole genome shotgun (WGS) entry which is preliminary data.</text>
</comment>
<evidence type="ECO:0000256" key="3">
    <source>
        <dbReference type="ARBA" id="ARBA00023004"/>
    </source>
</evidence>
<dbReference type="InterPro" id="IPR039426">
    <property type="entry name" value="TonB-dep_rcpt-like"/>
</dbReference>
<evidence type="ECO:0000256" key="2">
    <source>
        <dbReference type="ARBA" id="ARBA00022496"/>
    </source>
</evidence>
<dbReference type="InterPro" id="IPR023996">
    <property type="entry name" value="TonB-dep_OMP_SusC/RagA"/>
</dbReference>
<name>A0ABP8M9U5_9BACT</name>
<keyword evidence="5 6" id="KW-0998">Cell outer membrane</keyword>
<comment type="similarity">
    <text evidence="6 7">Belongs to the TonB-dependent receptor family.</text>
</comment>
<dbReference type="NCBIfam" id="TIGR04057">
    <property type="entry name" value="SusC_RagA_signa"/>
    <property type="match status" value="1"/>
</dbReference>